<keyword evidence="4" id="KW-0378">Hydrolase</keyword>
<dbReference type="EMBL" id="FXAF01000006">
    <property type="protein sequence ID" value="SMF49694.1"/>
    <property type="molecule type" value="Genomic_DNA"/>
</dbReference>
<dbReference type="CDD" id="cd18760">
    <property type="entry name" value="PIN_MtVapC3-like"/>
    <property type="match status" value="1"/>
</dbReference>
<protein>
    <recommendedName>
        <fullName evidence="6">PIN domain-containing protein</fullName>
    </recommendedName>
</protein>
<dbReference type="InterPro" id="IPR029060">
    <property type="entry name" value="PIN-like_dom_sf"/>
</dbReference>
<reference evidence="8" key="1">
    <citation type="submission" date="2017-04" db="EMBL/GenBank/DDBJ databases">
        <authorList>
            <person name="Varghese N."/>
            <person name="Submissions S."/>
        </authorList>
    </citation>
    <scope>NUCLEOTIDE SEQUENCE [LARGE SCALE GENOMIC DNA]</scope>
    <source>
        <strain evidence="8">B4P</strain>
    </source>
</reference>
<dbReference type="OrthoDB" id="9811788at2"/>
<keyword evidence="8" id="KW-1185">Reference proteome</keyword>
<name>A0A1X7FC05_9HYPH</name>
<feature type="domain" description="PIN" evidence="6">
    <location>
        <begin position="2"/>
        <end position="118"/>
    </location>
</feature>
<keyword evidence="5" id="KW-0460">Magnesium</keyword>
<keyword evidence="3" id="KW-0479">Metal-binding</keyword>
<dbReference type="InterPro" id="IPR002716">
    <property type="entry name" value="PIN_dom"/>
</dbReference>
<keyword evidence="1" id="KW-1277">Toxin-antitoxin system</keyword>
<dbReference type="RefSeq" id="WP_085422809.1">
    <property type="nucleotide sequence ID" value="NZ_FXAF01000006.1"/>
</dbReference>
<dbReference type="GO" id="GO:0046872">
    <property type="term" value="F:metal ion binding"/>
    <property type="evidence" value="ECO:0007669"/>
    <property type="project" value="UniProtKB-KW"/>
</dbReference>
<dbReference type="Proteomes" id="UP000192903">
    <property type="component" value="Unassembled WGS sequence"/>
</dbReference>
<evidence type="ECO:0000256" key="5">
    <source>
        <dbReference type="ARBA" id="ARBA00022842"/>
    </source>
</evidence>
<sequence length="129" mass="14600">MIIADSSVWISLFRKDDVEVAARLRSYIQQGLVLVGDIIMLEVLQGARDYHQARWIEQNFREFSAVSMLSPSLAIKAAANYRTLRDRGITVRKTIDMIIGTYCIEHGHSLLHADKDYAPMAEHLGLKIA</sequence>
<accession>A0A1X7FC05</accession>
<evidence type="ECO:0000313" key="7">
    <source>
        <dbReference type="EMBL" id="SMF49694.1"/>
    </source>
</evidence>
<dbReference type="PANTHER" id="PTHR42740">
    <property type="entry name" value="RIBONUCLEASE VAPC3"/>
    <property type="match status" value="1"/>
</dbReference>
<dbReference type="GO" id="GO:0004540">
    <property type="term" value="F:RNA nuclease activity"/>
    <property type="evidence" value="ECO:0007669"/>
    <property type="project" value="TreeGrafter"/>
</dbReference>
<dbReference type="InterPro" id="IPR051749">
    <property type="entry name" value="PINc/VapC_TA_RNase"/>
</dbReference>
<gene>
    <name evidence="7" type="ORF">SAMN02982989_2659</name>
</gene>
<dbReference type="SUPFAM" id="SSF88723">
    <property type="entry name" value="PIN domain-like"/>
    <property type="match status" value="1"/>
</dbReference>
<dbReference type="Pfam" id="PF01850">
    <property type="entry name" value="PIN"/>
    <property type="match status" value="1"/>
</dbReference>
<dbReference type="Gene3D" id="3.40.50.1010">
    <property type="entry name" value="5'-nuclease"/>
    <property type="match status" value="1"/>
</dbReference>
<evidence type="ECO:0000313" key="8">
    <source>
        <dbReference type="Proteomes" id="UP000192903"/>
    </source>
</evidence>
<evidence type="ECO:0000256" key="4">
    <source>
        <dbReference type="ARBA" id="ARBA00022801"/>
    </source>
</evidence>
<dbReference type="STRING" id="464029.SAMN02982989_2659"/>
<evidence type="ECO:0000256" key="3">
    <source>
        <dbReference type="ARBA" id="ARBA00022723"/>
    </source>
</evidence>
<proteinExistence type="predicted"/>
<evidence type="ECO:0000256" key="2">
    <source>
        <dbReference type="ARBA" id="ARBA00022722"/>
    </source>
</evidence>
<evidence type="ECO:0000259" key="6">
    <source>
        <dbReference type="Pfam" id="PF01850"/>
    </source>
</evidence>
<dbReference type="AlphaFoldDB" id="A0A1X7FC05"/>
<organism evidence="7 8">
    <name type="scientific">Xaviernesmea oryzae</name>
    <dbReference type="NCBI Taxonomy" id="464029"/>
    <lineage>
        <taxon>Bacteria</taxon>
        <taxon>Pseudomonadati</taxon>
        <taxon>Pseudomonadota</taxon>
        <taxon>Alphaproteobacteria</taxon>
        <taxon>Hyphomicrobiales</taxon>
        <taxon>Rhizobiaceae</taxon>
        <taxon>Rhizobium/Agrobacterium group</taxon>
        <taxon>Xaviernesmea</taxon>
    </lineage>
</organism>
<keyword evidence="2" id="KW-0540">Nuclease</keyword>
<dbReference type="GO" id="GO:0016787">
    <property type="term" value="F:hydrolase activity"/>
    <property type="evidence" value="ECO:0007669"/>
    <property type="project" value="UniProtKB-KW"/>
</dbReference>
<dbReference type="PANTHER" id="PTHR42740:SF1">
    <property type="entry name" value="RIBONUCLEASE VAPC3"/>
    <property type="match status" value="1"/>
</dbReference>
<evidence type="ECO:0000256" key="1">
    <source>
        <dbReference type="ARBA" id="ARBA00022649"/>
    </source>
</evidence>